<keyword evidence="3" id="KW-1185">Reference proteome</keyword>
<feature type="region of interest" description="Disordered" evidence="1">
    <location>
        <begin position="1"/>
        <end position="45"/>
    </location>
</feature>
<dbReference type="EMBL" id="JARKIE010000187">
    <property type="protein sequence ID" value="KAJ7669594.1"/>
    <property type="molecule type" value="Genomic_DNA"/>
</dbReference>
<organism evidence="2 3">
    <name type="scientific">Mycena rosella</name>
    <name type="common">Pink bonnet</name>
    <name type="synonym">Agaricus rosellus</name>
    <dbReference type="NCBI Taxonomy" id="1033263"/>
    <lineage>
        <taxon>Eukaryota</taxon>
        <taxon>Fungi</taxon>
        <taxon>Dikarya</taxon>
        <taxon>Basidiomycota</taxon>
        <taxon>Agaricomycotina</taxon>
        <taxon>Agaricomycetes</taxon>
        <taxon>Agaricomycetidae</taxon>
        <taxon>Agaricales</taxon>
        <taxon>Marasmiineae</taxon>
        <taxon>Mycenaceae</taxon>
        <taxon>Mycena</taxon>
    </lineage>
</organism>
<reference evidence="2" key="1">
    <citation type="submission" date="2023-03" db="EMBL/GenBank/DDBJ databases">
        <title>Massive genome expansion in bonnet fungi (Mycena s.s.) driven by repeated elements and novel gene families across ecological guilds.</title>
        <authorList>
            <consortium name="Lawrence Berkeley National Laboratory"/>
            <person name="Harder C.B."/>
            <person name="Miyauchi S."/>
            <person name="Viragh M."/>
            <person name="Kuo A."/>
            <person name="Thoen E."/>
            <person name="Andreopoulos B."/>
            <person name="Lu D."/>
            <person name="Skrede I."/>
            <person name="Drula E."/>
            <person name="Henrissat B."/>
            <person name="Morin E."/>
            <person name="Kohler A."/>
            <person name="Barry K."/>
            <person name="LaButti K."/>
            <person name="Morin E."/>
            <person name="Salamov A."/>
            <person name="Lipzen A."/>
            <person name="Mereny Z."/>
            <person name="Hegedus B."/>
            <person name="Baldrian P."/>
            <person name="Stursova M."/>
            <person name="Weitz H."/>
            <person name="Taylor A."/>
            <person name="Grigoriev I.V."/>
            <person name="Nagy L.G."/>
            <person name="Martin F."/>
            <person name="Kauserud H."/>
        </authorList>
    </citation>
    <scope>NUCLEOTIDE SEQUENCE</scope>
    <source>
        <strain evidence="2">CBHHK067</strain>
    </source>
</reference>
<feature type="region of interest" description="Disordered" evidence="1">
    <location>
        <begin position="85"/>
        <end position="138"/>
    </location>
</feature>
<dbReference type="Proteomes" id="UP001221757">
    <property type="component" value="Unassembled WGS sequence"/>
</dbReference>
<gene>
    <name evidence="2" type="ORF">B0H17DRAFT_1142152</name>
</gene>
<protein>
    <submittedName>
        <fullName evidence="2">Uncharacterized protein</fullName>
    </submittedName>
</protein>
<accession>A0AAD7CXZ9</accession>
<comment type="caution">
    <text evidence="2">The sequence shown here is derived from an EMBL/GenBank/DDBJ whole genome shotgun (WGS) entry which is preliminary data.</text>
</comment>
<proteinExistence type="predicted"/>
<evidence type="ECO:0000313" key="2">
    <source>
        <dbReference type="EMBL" id="KAJ7669594.1"/>
    </source>
</evidence>
<name>A0AAD7CXZ9_MYCRO</name>
<feature type="compositionally biased region" description="Polar residues" evidence="1">
    <location>
        <begin position="91"/>
        <end position="100"/>
    </location>
</feature>
<sequence>MHVAHHAPYTYQGSDAHGLASGPQALQAKPAQARPSQADVGPERAQGFGLKIFKPEPGLQARAWNLNLARNLPNRPETVEDVSECPLAYSSPGSGQSQARPSPGGWLGLWPEESQAQARSSQAKALAFRPSQAKGITM</sequence>
<evidence type="ECO:0000313" key="3">
    <source>
        <dbReference type="Proteomes" id="UP001221757"/>
    </source>
</evidence>
<evidence type="ECO:0000256" key="1">
    <source>
        <dbReference type="SAM" id="MobiDB-lite"/>
    </source>
</evidence>
<dbReference type="AlphaFoldDB" id="A0AAD7CXZ9"/>
<feature type="compositionally biased region" description="Low complexity" evidence="1">
    <location>
        <begin position="114"/>
        <end position="127"/>
    </location>
</feature>